<dbReference type="Proteomes" id="UP000605846">
    <property type="component" value="Unassembled WGS sequence"/>
</dbReference>
<dbReference type="Pfam" id="PF20772">
    <property type="entry name" value="TACO1_YebC_N"/>
    <property type="match status" value="1"/>
</dbReference>
<comment type="similarity">
    <text evidence="1">Belongs to the TACO1 family.</text>
</comment>
<protein>
    <recommendedName>
        <fullName evidence="6">Transcriptional regulatory protein</fullName>
    </recommendedName>
</protein>
<dbReference type="Pfam" id="PF01709">
    <property type="entry name" value="Transcrip_reg"/>
    <property type="match status" value="1"/>
</dbReference>
<dbReference type="EMBL" id="JABAYA010000055">
    <property type="protein sequence ID" value="KAF7727482.1"/>
    <property type="molecule type" value="Genomic_DNA"/>
</dbReference>
<evidence type="ECO:0008006" key="6">
    <source>
        <dbReference type="Google" id="ProtNLM"/>
    </source>
</evidence>
<dbReference type="PANTHER" id="PTHR12532">
    <property type="entry name" value="TRANSLATIONAL ACTIVATOR OF CYTOCHROME C OXIDASE 1"/>
    <property type="match status" value="1"/>
</dbReference>
<evidence type="ECO:0000259" key="2">
    <source>
        <dbReference type="Pfam" id="PF01709"/>
    </source>
</evidence>
<dbReference type="AlphaFoldDB" id="A0A8H7EQE0"/>
<keyword evidence="5" id="KW-1185">Reference proteome</keyword>
<dbReference type="Gene3D" id="3.30.70.980">
    <property type="match status" value="2"/>
</dbReference>
<dbReference type="GO" id="GO:0005739">
    <property type="term" value="C:mitochondrion"/>
    <property type="evidence" value="ECO:0007669"/>
    <property type="project" value="TreeGrafter"/>
</dbReference>
<dbReference type="OrthoDB" id="2017544at2759"/>
<feature type="domain" description="TACO1/YebC-like N-terminal" evidence="3">
    <location>
        <begin position="9"/>
        <end position="45"/>
    </location>
</feature>
<dbReference type="InterPro" id="IPR029072">
    <property type="entry name" value="YebC-like"/>
</dbReference>
<dbReference type="Gene3D" id="1.10.10.200">
    <property type="match status" value="1"/>
</dbReference>
<feature type="domain" description="TACO1/YebC-like second and third" evidence="2">
    <location>
        <begin position="52"/>
        <end position="206"/>
    </location>
</feature>
<comment type="caution">
    <text evidence="4">The sequence shown here is derived from an EMBL/GenBank/DDBJ whole genome shotgun (WGS) entry which is preliminary data.</text>
</comment>
<dbReference type="PANTHER" id="PTHR12532:SF0">
    <property type="entry name" value="TRANSLATIONAL ACTIVATOR OF CYTOCHROME C OXIDASE 1"/>
    <property type="match status" value="1"/>
</dbReference>
<reference evidence="4" key="1">
    <citation type="submission" date="2020-01" db="EMBL/GenBank/DDBJ databases">
        <title>Genome Sequencing of Three Apophysomyces-Like Fungal Strains Confirms a Novel Fungal Genus in the Mucoromycota with divergent Burkholderia-like Endosymbiotic Bacteria.</title>
        <authorList>
            <person name="Stajich J.E."/>
            <person name="Macias A.M."/>
            <person name="Carter-House D."/>
            <person name="Lovett B."/>
            <person name="Kasson L.R."/>
            <person name="Berry K."/>
            <person name="Grigoriev I."/>
            <person name="Chang Y."/>
            <person name="Spatafora J."/>
            <person name="Kasson M.T."/>
        </authorList>
    </citation>
    <scope>NUCLEOTIDE SEQUENCE</scope>
    <source>
        <strain evidence="4">NRRL A-21654</strain>
    </source>
</reference>
<name>A0A8H7EQE0_9FUNG</name>
<evidence type="ECO:0000313" key="4">
    <source>
        <dbReference type="EMBL" id="KAF7727482.1"/>
    </source>
</evidence>
<sequence>MILFFWIAGGADPTINSNFAAVLNRAKAANMPKESIENAIKKATDRNKGDLENVVYECYGPAGVAMIIEAVTAKKARTVKEVKEVLNRLGGSVSSVGWLFEKKGKIVFGPGESGHDFDQMSDAAIEAGAEDIEFEDNLVEIICEFSQLNAINQTLVKQNYEIHQMEATYIPQSGTEITDKETFEQVDKCLEDMENLDDVVKIHHNAVVAFEDEQQ</sequence>
<evidence type="ECO:0000313" key="5">
    <source>
        <dbReference type="Proteomes" id="UP000605846"/>
    </source>
</evidence>
<dbReference type="InterPro" id="IPR048300">
    <property type="entry name" value="TACO1_YebC-like_2nd/3rd_dom"/>
</dbReference>
<dbReference type="InterPro" id="IPR002876">
    <property type="entry name" value="Transcrip_reg_TACO1-like"/>
</dbReference>
<dbReference type="InterPro" id="IPR026564">
    <property type="entry name" value="Transcrip_reg_TACO1-like_dom3"/>
</dbReference>
<dbReference type="InterPro" id="IPR017856">
    <property type="entry name" value="Integrase-like_N"/>
</dbReference>
<proteinExistence type="inferred from homology"/>
<organism evidence="4 5">
    <name type="scientific">Apophysomyces ossiformis</name>
    <dbReference type="NCBI Taxonomy" id="679940"/>
    <lineage>
        <taxon>Eukaryota</taxon>
        <taxon>Fungi</taxon>
        <taxon>Fungi incertae sedis</taxon>
        <taxon>Mucoromycota</taxon>
        <taxon>Mucoromycotina</taxon>
        <taxon>Mucoromycetes</taxon>
        <taxon>Mucorales</taxon>
        <taxon>Mucorineae</taxon>
        <taxon>Mucoraceae</taxon>
        <taxon>Apophysomyces</taxon>
    </lineage>
</organism>
<dbReference type="SUPFAM" id="SSF75625">
    <property type="entry name" value="YebC-like"/>
    <property type="match status" value="1"/>
</dbReference>
<evidence type="ECO:0000259" key="3">
    <source>
        <dbReference type="Pfam" id="PF20772"/>
    </source>
</evidence>
<gene>
    <name evidence="4" type="ORF">EC973_007460</name>
</gene>
<accession>A0A8H7EQE0</accession>
<evidence type="ECO:0000256" key="1">
    <source>
        <dbReference type="ARBA" id="ARBA00008724"/>
    </source>
</evidence>
<dbReference type="InterPro" id="IPR049083">
    <property type="entry name" value="TACO1_YebC_N"/>
</dbReference>